<evidence type="ECO:0000313" key="1">
    <source>
        <dbReference type="EMBL" id="KAK9100721.1"/>
    </source>
</evidence>
<name>A0AAP0EX58_9MAGN</name>
<proteinExistence type="predicted"/>
<organism evidence="1 2">
    <name type="scientific">Stephania cephalantha</name>
    <dbReference type="NCBI Taxonomy" id="152367"/>
    <lineage>
        <taxon>Eukaryota</taxon>
        <taxon>Viridiplantae</taxon>
        <taxon>Streptophyta</taxon>
        <taxon>Embryophyta</taxon>
        <taxon>Tracheophyta</taxon>
        <taxon>Spermatophyta</taxon>
        <taxon>Magnoliopsida</taxon>
        <taxon>Ranunculales</taxon>
        <taxon>Menispermaceae</taxon>
        <taxon>Menispermoideae</taxon>
        <taxon>Cissampelideae</taxon>
        <taxon>Stephania</taxon>
    </lineage>
</organism>
<sequence>MLIVINLSKLIRQYSLSLSFDSPFSNPSSCSLSLSAFSLSRLSLTVVPSLSTSLGLGSPLSPLTSHLSGQPLGCGLEEEKK</sequence>
<accession>A0AAP0EX58</accession>
<dbReference type="Proteomes" id="UP001419268">
    <property type="component" value="Unassembled WGS sequence"/>
</dbReference>
<keyword evidence="2" id="KW-1185">Reference proteome</keyword>
<evidence type="ECO:0000313" key="2">
    <source>
        <dbReference type="Proteomes" id="UP001419268"/>
    </source>
</evidence>
<dbReference type="AlphaFoldDB" id="A0AAP0EX58"/>
<protein>
    <submittedName>
        <fullName evidence="1">Uncharacterized protein</fullName>
    </submittedName>
</protein>
<reference evidence="1 2" key="1">
    <citation type="submission" date="2024-01" db="EMBL/GenBank/DDBJ databases">
        <title>Genome assemblies of Stephania.</title>
        <authorList>
            <person name="Yang L."/>
        </authorList>
    </citation>
    <scope>NUCLEOTIDE SEQUENCE [LARGE SCALE GENOMIC DNA]</scope>
    <source>
        <strain evidence="1">JXDWG</strain>
        <tissue evidence="1">Leaf</tissue>
    </source>
</reference>
<dbReference type="EMBL" id="JBBNAG010000010">
    <property type="protein sequence ID" value="KAK9100721.1"/>
    <property type="molecule type" value="Genomic_DNA"/>
</dbReference>
<comment type="caution">
    <text evidence="1">The sequence shown here is derived from an EMBL/GenBank/DDBJ whole genome shotgun (WGS) entry which is preliminary data.</text>
</comment>
<gene>
    <name evidence="1" type="ORF">Scep_024151</name>
</gene>